<gene>
    <name evidence="4" type="ORF">KR76_04275</name>
</gene>
<dbReference type="Pfam" id="PF00589">
    <property type="entry name" value="Phage_integrase"/>
    <property type="match status" value="1"/>
</dbReference>
<evidence type="ECO:0000256" key="3">
    <source>
        <dbReference type="ARBA" id="ARBA00023172"/>
    </source>
</evidence>
<dbReference type="PANTHER" id="PTHR30349:SF64">
    <property type="entry name" value="PROPHAGE INTEGRASE INTD-RELATED"/>
    <property type="match status" value="1"/>
</dbReference>
<keyword evidence="2" id="KW-0238">DNA-binding</keyword>
<proteinExistence type="inferred from homology"/>
<evidence type="ECO:0000313" key="4">
    <source>
        <dbReference type="EMBL" id="AIY16171.3"/>
    </source>
</evidence>
<dbReference type="CDD" id="cd01189">
    <property type="entry name" value="INT_ICEBs1_C_like"/>
    <property type="match status" value="1"/>
</dbReference>
<dbReference type="PROSITE" id="PS51898">
    <property type="entry name" value="TYR_RECOMBINASE"/>
    <property type="match status" value="1"/>
</dbReference>
<reference evidence="4 5" key="1">
    <citation type="journal article" date="2015" name="Genome Announc.">
        <title>Complete Genome Sequence of Steroid-Transforming Nocardioides simplex VKM Ac-2033D.</title>
        <authorList>
            <person name="Shtratnikova V.Y."/>
            <person name="Schelkunov M.I."/>
            <person name="Pekov Y.A."/>
            <person name="Fokina V.V."/>
            <person name="Logacheva M.D."/>
            <person name="Sokolov S.L."/>
            <person name="Bragin E.Y."/>
            <person name="Ashapkin V.V."/>
            <person name="Donova M.V."/>
        </authorList>
    </citation>
    <scope>NUCLEOTIDE SEQUENCE [LARGE SCALE GENOMIC DNA]</scope>
    <source>
        <strain evidence="4 5">VKM Ac-2033D</strain>
    </source>
</reference>
<dbReference type="RefSeq" id="WP_038676872.1">
    <property type="nucleotide sequence ID" value="NZ_BJMC01000029.1"/>
</dbReference>
<accession>A0A0A1DFU3</accession>
<dbReference type="PANTHER" id="PTHR30349">
    <property type="entry name" value="PHAGE INTEGRASE-RELATED"/>
    <property type="match status" value="1"/>
</dbReference>
<dbReference type="AlphaFoldDB" id="A0A0A1DFU3"/>
<dbReference type="InterPro" id="IPR013762">
    <property type="entry name" value="Integrase-like_cat_sf"/>
</dbReference>
<sequence>MTRGFGRVRKLPSGRWQAFYSDPTGATRLSRTGSRTPVRHAAPTTFTTKRDAEAWLGREQGLIASGTWTSPATRQAVTRAATEAGGRNTPGETFRSYATRWIAERRTKQGAQPLAPRTRAKYADMLEHDLAPLAGLPLERITPAVVTAWFETWAPRRRRARPGDTGATQRARAYAFGRGVMTTATSALGPLAGQPNPFAIRGGGASPTKLREELATADEVEVMLATIRPEWRLLVLLGLWTGLRYSEIAELRRGDVDLARAVLRIRRAVSGDKENPVKGPKSEAGVRDQRVPTFLVDDIRKHLREHAAGAKGSLLFPAQSGGHLAPQTFYGTAPGAKRRGRVASSTGSRGWYHARTAAGHPQLHFHDLRATGATLLAQQGATEAEIQEFLGDSTPQAAQRYVRAARSRMDMLTDRLNNLATEGGW</sequence>
<dbReference type="InterPro" id="IPR002104">
    <property type="entry name" value="Integrase_catalytic"/>
</dbReference>
<dbReference type="STRING" id="2045.KR76_04275"/>
<dbReference type="GeneID" id="96608175"/>
<dbReference type="InterPro" id="IPR011010">
    <property type="entry name" value="DNA_brk_join_enz"/>
</dbReference>
<keyword evidence="5" id="KW-1185">Reference proteome</keyword>
<dbReference type="OrthoDB" id="1822491at2"/>
<dbReference type="GO" id="GO:0006310">
    <property type="term" value="P:DNA recombination"/>
    <property type="evidence" value="ECO:0007669"/>
    <property type="project" value="UniProtKB-KW"/>
</dbReference>
<dbReference type="InterPro" id="IPR058717">
    <property type="entry name" value="Phage_L5_Integrase_N"/>
</dbReference>
<evidence type="ECO:0000256" key="2">
    <source>
        <dbReference type="ARBA" id="ARBA00023125"/>
    </source>
</evidence>
<evidence type="ECO:0000313" key="5">
    <source>
        <dbReference type="Proteomes" id="UP000030300"/>
    </source>
</evidence>
<dbReference type="Gene3D" id="1.10.150.130">
    <property type="match status" value="1"/>
</dbReference>
<name>A0A0A1DFU3_NOCSI</name>
<evidence type="ECO:0000256" key="1">
    <source>
        <dbReference type="ARBA" id="ARBA00008857"/>
    </source>
</evidence>
<dbReference type="Pfam" id="PF26003">
    <property type="entry name" value="Integrase_N_phage"/>
    <property type="match status" value="1"/>
</dbReference>
<dbReference type="InterPro" id="IPR050090">
    <property type="entry name" value="Tyrosine_recombinase_XerCD"/>
</dbReference>
<dbReference type="Proteomes" id="UP000030300">
    <property type="component" value="Chromosome"/>
</dbReference>
<organism evidence="4 5">
    <name type="scientific">Nocardioides simplex</name>
    <name type="common">Arthrobacter simplex</name>
    <dbReference type="NCBI Taxonomy" id="2045"/>
    <lineage>
        <taxon>Bacteria</taxon>
        <taxon>Bacillati</taxon>
        <taxon>Actinomycetota</taxon>
        <taxon>Actinomycetes</taxon>
        <taxon>Propionibacteriales</taxon>
        <taxon>Nocardioidaceae</taxon>
        <taxon>Pimelobacter</taxon>
    </lineage>
</organism>
<dbReference type="eggNOG" id="COG0582">
    <property type="taxonomic scope" value="Bacteria"/>
</dbReference>
<protein>
    <submittedName>
        <fullName evidence="4">Phage integrase, site-specific tyrosine recombinase</fullName>
    </submittedName>
</protein>
<dbReference type="Gene3D" id="1.10.443.10">
    <property type="entry name" value="Intergrase catalytic core"/>
    <property type="match status" value="1"/>
</dbReference>
<comment type="similarity">
    <text evidence="1">Belongs to the 'phage' integrase family.</text>
</comment>
<dbReference type="GO" id="GO:0003677">
    <property type="term" value="F:DNA binding"/>
    <property type="evidence" value="ECO:0007669"/>
    <property type="project" value="UniProtKB-KW"/>
</dbReference>
<dbReference type="SUPFAM" id="SSF56349">
    <property type="entry name" value="DNA breaking-rejoining enzymes"/>
    <property type="match status" value="1"/>
</dbReference>
<dbReference type="EMBL" id="CP009896">
    <property type="protein sequence ID" value="AIY16171.3"/>
    <property type="molecule type" value="Genomic_DNA"/>
</dbReference>
<dbReference type="InterPro" id="IPR010998">
    <property type="entry name" value="Integrase_recombinase_N"/>
</dbReference>
<dbReference type="KEGG" id="psim:KR76_04275"/>
<keyword evidence="3" id="KW-0233">DNA recombination</keyword>
<dbReference type="GO" id="GO:0015074">
    <property type="term" value="P:DNA integration"/>
    <property type="evidence" value="ECO:0007669"/>
    <property type="project" value="InterPro"/>
</dbReference>